<feature type="transmembrane region" description="Helical" evidence="1">
    <location>
        <begin position="251"/>
        <end position="270"/>
    </location>
</feature>
<evidence type="ECO:0000256" key="1">
    <source>
        <dbReference type="SAM" id="Phobius"/>
    </source>
</evidence>
<feature type="transmembrane region" description="Helical" evidence="1">
    <location>
        <begin position="38"/>
        <end position="54"/>
    </location>
</feature>
<protein>
    <recommendedName>
        <fullName evidence="4">Glycosyltransferase RgtA/B/C/D-like domain-containing protein</fullName>
    </recommendedName>
</protein>
<feature type="transmembrane region" description="Helical" evidence="1">
    <location>
        <begin position="177"/>
        <end position="194"/>
    </location>
</feature>
<evidence type="ECO:0008006" key="4">
    <source>
        <dbReference type="Google" id="ProtNLM"/>
    </source>
</evidence>
<name>A0A7W6UPT2_9HYPH</name>
<keyword evidence="1" id="KW-0812">Transmembrane</keyword>
<organism evidence="2 3">
    <name type="scientific">Rhizobium esperanzae</name>
    <dbReference type="NCBI Taxonomy" id="1967781"/>
    <lineage>
        <taxon>Bacteria</taxon>
        <taxon>Pseudomonadati</taxon>
        <taxon>Pseudomonadota</taxon>
        <taxon>Alphaproteobacteria</taxon>
        <taxon>Hyphomicrobiales</taxon>
        <taxon>Rhizobiaceae</taxon>
        <taxon>Rhizobium/Agrobacterium group</taxon>
        <taxon>Rhizobium</taxon>
    </lineage>
</organism>
<keyword evidence="1" id="KW-1133">Transmembrane helix</keyword>
<dbReference type="AlphaFoldDB" id="A0A7W6UPT2"/>
<dbReference type="Proteomes" id="UP000533724">
    <property type="component" value="Unassembled WGS sequence"/>
</dbReference>
<dbReference type="EMBL" id="JACIHI010000010">
    <property type="protein sequence ID" value="MBB4441196.1"/>
    <property type="molecule type" value="Genomic_DNA"/>
</dbReference>
<keyword evidence="1" id="KW-0472">Membrane</keyword>
<gene>
    <name evidence="2" type="ORF">GGE15_004475</name>
</gene>
<evidence type="ECO:0000313" key="2">
    <source>
        <dbReference type="EMBL" id="MBB4441196.1"/>
    </source>
</evidence>
<comment type="caution">
    <text evidence="2">The sequence shown here is derived from an EMBL/GenBank/DDBJ whole genome shotgun (WGS) entry which is preliminary data.</text>
</comment>
<feature type="transmembrane region" description="Helical" evidence="1">
    <location>
        <begin position="282"/>
        <end position="303"/>
    </location>
</feature>
<feature type="transmembrane region" description="Helical" evidence="1">
    <location>
        <begin position="206"/>
        <end position="231"/>
    </location>
</feature>
<feature type="transmembrane region" description="Helical" evidence="1">
    <location>
        <begin position="342"/>
        <end position="360"/>
    </location>
</feature>
<reference evidence="2 3" key="1">
    <citation type="submission" date="2020-08" db="EMBL/GenBank/DDBJ databases">
        <title>Genomic Encyclopedia of Type Strains, Phase IV (KMG-V): Genome sequencing to study the core and pangenomes of soil and plant-associated prokaryotes.</title>
        <authorList>
            <person name="Whitman W."/>
        </authorList>
    </citation>
    <scope>NUCLEOTIDE SEQUENCE [LARGE SCALE GENOMIC DNA]</scope>
    <source>
        <strain evidence="2 3">SEMIA 414</strain>
    </source>
</reference>
<proteinExistence type="predicted"/>
<accession>A0A7W6UPT2</accession>
<feature type="transmembrane region" description="Helical" evidence="1">
    <location>
        <begin position="66"/>
        <end position="85"/>
    </location>
</feature>
<feature type="transmembrane region" description="Helical" evidence="1">
    <location>
        <begin position="315"/>
        <end position="335"/>
    </location>
</feature>
<evidence type="ECO:0000313" key="3">
    <source>
        <dbReference type="Proteomes" id="UP000533724"/>
    </source>
</evidence>
<feature type="transmembrane region" description="Helical" evidence="1">
    <location>
        <begin position="115"/>
        <end position="148"/>
    </location>
</feature>
<sequence length="576" mass="63920">MSRLNRCPVLCDLLQRPEIKRWPSLNAKLFLRRYGRDAFVHRVACYLAVIVSAIDELRFAKLGKALIFMVWLALASALCWSETVWRDEVRALSLALQGDNFIDMLRQMHGEGHPALWYILLRAAYVVVGSPVVLKVVALTIAAAAAYLLVFRLKLPLSIMLLSLFSSFSIFDYAAMSRNYGISMLVIFLIVLSWEKGTRNGILLGLLFVLLANTNVHSVVLVGGFLAYWFFDLILARPRPALTEYRAFTTAAAIAAVGIVLCFVTVYPTFNDTGQNDLSGKNFALLALGALAAPSSHFMGFYPNRVLELVVAYPLASRIFGALMSVLIYASLLALANRRPAMIAAGLVLLGLSLLFTLVYPGGYRHQALWLVFMIAITALTTRTQRERAGASGIATAGGIVKFGRLCFLILLALQVVSGIEKVNQAFIAEIPLSRSKDFGAFMQSRPDLKDAVIMADPDYLVEALPYYVSNRTYLLREERFGAIVRYTRNARLSLSLADILQTAHRLQQSEHVPVVILLSQRLDQITAPVSLRESYVWRLSLTPEDISAFQNATSLVKRFGRVAGSDETFDAYVLK</sequence>